<evidence type="ECO:0000313" key="9">
    <source>
        <dbReference type="Proteomes" id="UP000053328"/>
    </source>
</evidence>
<dbReference type="HOGENOM" id="CLU_008719_1_3_1"/>
<evidence type="ECO:0000256" key="6">
    <source>
        <dbReference type="SAM" id="MobiDB-lite"/>
    </source>
</evidence>
<dbReference type="Pfam" id="PF11951">
    <property type="entry name" value="Fungal_trans_2"/>
    <property type="match status" value="1"/>
</dbReference>
<dbReference type="CDD" id="cd00067">
    <property type="entry name" value="GAL4"/>
    <property type="match status" value="1"/>
</dbReference>
<dbReference type="RefSeq" id="XP_016235321.1">
    <property type="nucleotide sequence ID" value="XM_016382219.1"/>
</dbReference>
<dbReference type="GO" id="GO:0045944">
    <property type="term" value="P:positive regulation of transcription by RNA polymerase II"/>
    <property type="evidence" value="ECO:0007669"/>
    <property type="project" value="TreeGrafter"/>
</dbReference>
<comment type="subcellular location">
    <subcellularLocation>
        <location evidence="1">Nucleus</location>
    </subcellularLocation>
</comment>
<dbReference type="InterPro" id="IPR036864">
    <property type="entry name" value="Zn2-C6_fun-type_DNA-bd_sf"/>
</dbReference>
<evidence type="ECO:0000256" key="4">
    <source>
        <dbReference type="ARBA" id="ARBA00023163"/>
    </source>
</evidence>
<feature type="domain" description="Zn(2)-C6 fungal-type" evidence="7">
    <location>
        <begin position="9"/>
        <end position="37"/>
    </location>
</feature>
<evidence type="ECO:0000313" key="8">
    <source>
        <dbReference type="EMBL" id="KIW15105.1"/>
    </source>
</evidence>
<evidence type="ECO:0000256" key="5">
    <source>
        <dbReference type="ARBA" id="ARBA00023242"/>
    </source>
</evidence>
<evidence type="ECO:0000259" key="7">
    <source>
        <dbReference type="PROSITE" id="PS50048"/>
    </source>
</evidence>
<dbReference type="PROSITE" id="PS00463">
    <property type="entry name" value="ZN2_CY6_FUNGAL_1"/>
    <property type="match status" value="1"/>
</dbReference>
<dbReference type="GO" id="GO:0000976">
    <property type="term" value="F:transcription cis-regulatory region binding"/>
    <property type="evidence" value="ECO:0007669"/>
    <property type="project" value="TreeGrafter"/>
</dbReference>
<dbReference type="Pfam" id="PF00172">
    <property type="entry name" value="Zn_clus"/>
    <property type="match status" value="1"/>
</dbReference>
<dbReference type="OrthoDB" id="4113136at2759"/>
<accession>A0A0D2B8X4</accession>
<dbReference type="SMART" id="SM00066">
    <property type="entry name" value="GAL4"/>
    <property type="match status" value="1"/>
</dbReference>
<dbReference type="InterPro" id="IPR001138">
    <property type="entry name" value="Zn2Cys6_DnaBD"/>
</dbReference>
<gene>
    <name evidence="8" type="ORF">PV08_07892</name>
</gene>
<dbReference type="PANTHER" id="PTHR37534">
    <property type="entry name" value="TRANSCRIPTIONAL ACTIVATOR PROTEIN UGA3"/>
    <property type="match status" value="1"/>
</dbReference>
<name>A0A0D2B8X4_9EURO</name>
<dbReference type="EMBL" id="KN847496">
    <property type="protein sequence ID" value="KIW15105.1"/>
    <property type="molecule type" value="Genomic_DNA"/>
</dbReference>
<evidence type="ECO:0000256" key="1">
    <source>
        <dbReference type="ARBA" id="ARBA00004123"/>
    </source>
</evidence>
<dbReference type="InterPro" id="IPR021858">
    <property type="entry name" value="Fun_TF"/>
</dbReference>
<dbReference type="GO" id="GO:0008270">
    <property type="term" value="F:zinc ion binding"/>
    <property type="evidence" value="ECO:0007669"/>
    <property type="project" value="InterPro"/>
</dbReference>
<organism evidence="8 9">
    <name type="scientific">Exophiala spinifera</name>
    <dbReference type="NCBI Taxonomy" id="91928"/>
    <lineage>
        <taxon>Eukaryota</taxon>
        <taxon>Fungi</taxon>
        <taxon>Dikarya</taxon>
        <taxon>Ascomycota</taxon>
        <taxon>Pezizomycotina</taxon>
        <taxon>Eurotiomycetes</taxon>
        <taxon>Chaetothyriomycetidae</taxon>
        <taxon>Chaetothyriales</taxon>
        <taxon>Herpotrichiellaceae</taxon>
        <taxon>Exophiala</taxon>
    </lineage>
</organism>
<evidence type="ECO:0000256" key="3">
    <source>
        <dbReference type="ARBA" id="ARBA00023125"/>
    </source>
</evidence>
<dbReference type="GeneID" id="27334975"/>
<dbReference type="STRING" id="91928.A0A0D2B8X4"/>
<reference evidence="8 9" key="1">
    <citation type="submission" date="2015-01" db="EMBL/GenBank/DDBJ databases">
        <title>The Genome Sequence of Exophiala spinifera CBS89968.</title>
        <authorList>
            <consortium name="The Broad Institute Genomics Platform"/>
            <person name="Cuomo C."/>
            <person name="de Hoog S."/>
            <person name="Gorbushina A."/>
            <person name="Stielow B."/>
            <person name="Teixiera M."/>
            <person name="Abouelleil A."/>
            <person name="Chapman S.B."/>
            <person name="Priest M."/>
            <person name="Young S.K."/>
            <person name="Wortman J."/>
            <person name="Nusbaum C."/>
            <person name="Birren B."/>
        </authorList>
    </citation>
    <scope>NUCLEOTIDE SEQUENCE [LARGE SCALE GENOMIC DNA]</scope>
    <source>
        <strain evidence="8 9">CBS 89968</strain>
    </source>
</reference>
<proteinExistence type="predicted"/>
<sequence length="546" mass="61428">MGKQRSNRGCLTCRKRHVKCDEVRPKCGQCQKRDRVCLQEEAPGLEFRTYQFDDSGSFLRISTAESIDESSNQQNISLPQQFLVANAQDEPPQDPDYTSYRSGQGPNTSPLVSSMTPFTAGPYRTPSADVPLIGSPLETPSRQYGACGYSISQLLQHVSPSVQTIPSPSETSPLRLTYREAELVHHFSQHLGRWLDCTDASRQFTLKIPRLVKTYPILLYAVVSYAATHVKDAETAESAHEKCVELLIPLLSSEHIAYDDVLLCTIVVLRVFEQLNVMVTGSDHERHLAGCTALLKASQGREIDLSAPTLRQAAFWVYARQCLYNACVNQQPPNIDTGLVLLPKPAFGSPDHELRSETAWANHVTWICATIIHFCFSNSFPEPGARLEKWNELSQALADWMEGKPSSFEPIWYSDSGSSDDHPFPIILFTADWHVMAYGFYHLASMLLLIYKPFPRFAIRKVQRELKDADAQVMMHVRAICGACKCSQATVPSLITLCHSTFIWAPLMTDTAERQEVLQMLLDMEKKHAWPTTWIINSLKEEWASS</sequence>
<dbReference type="GO" id="GO:0005634">
    <property type="term" value="C:nucleus"/>
    <property type="evidence" value="ECO:0007669"/>
    <property type="project" value="UniProtKB-SubCell"/>
</dbReference>
<dbReference type="Gene3D" id="4.10.240.10">
    <property type="entry name" value="Zn(2)-C6 fungal-type DNA-binding domain"/>
    <property type="match status" value="1"/>
</dbReference>
<dbReference type="PANTHER" id="PTHR37534:SF25">
    <property type="entry name" value="ZN(II)2CYS6 TRANSCRIPTION FACTOR (EUROFUNG)"/>
    <property type="match status" value="1"/>
</dbReference>
<dbReference type="Proteomes" id="UP000053328">
    <property type="component" value="Unassembled WGS sequence"/>
</dbReference>
<keyword evidence="9" id="KW-1185">Reference proteome</keyword>
<feature type="region of interest" description="Disordered" evidence="6">
    <location>
        <begin position="88"/>
        <end position="120"/>
    </location>
</feature>
<dbReference type="PROSITE" id="PS50048">
    <property type="entry name" value="ZN2_CY6_FUNGAL_2"/>
    <property type="match status" value="1"/>
</dbReference>
<evidence type="ECO:0000256" key="2">
    <source>
        <dbReference type="ARBA" id="ARBA00023015"/>
    </source>
</evidence>
<dbReference type="GO" id="GO:0000981">
    <property type="term" value="F:DNA-binding transcription factor activity, RNA polymerase II-specific"/>
    <property type="evidence" value="ECO:0007669"/>
    <property type="project" value="InterPro"/>
</dbReference>
<protein>
    <recommendedName>
        <fullName evidence="7">Zn(2)-C6 fungal-type domain-containing protein</fullName>
    </recommendedName>
</protein>
<dbReference type="VEuPathDB" id="FungiDB:PV08_07892"/>
<dbReference type="AlphaFoldDB" id="A0A0D2B8X4"/>
<dbReference type="SUPFAM" id="SSF57701">
    <property type="entry name" value="Zn2/Cys6 DNA-binding domain"/>
    <property type="match status" value="1"/>
</dbReference>
<keyword evidence="2" id="KW-0805">Transcription regulation</keyword>
<keyword evidence="4" id="KW-0804">Transcription</keyword>
<feature type="compositionally biased region" description="Polar residues" evidence="6">
    <location>
        <begin position="99"/>
        <end position="117"/>
    </location>
</feature>
<keyword evidence="3" id="KW-0238">DNA-binding</keyword>
<keyword evidence="5" id="KW-0539">Nucleus</keyword>